<evidence type="ECO:0000256" key="2">
    <source>
        <dbReference type="ARBA" id="ARBA00022448"/>
    </source>
</evidence>
<gene>
    <name evidence="12" type="ORF">BCY89_16930</name>
</gene>
<comment type="caution">
    <text evidence="12">The sequence shown here is derived from an EMBL/GenBank/DDBJ whole genome shotgun (WGS) entry which is preliminary data.</text>
</comment>
<sequence length="1017" mass="112118">MKNSVWKYAVTIFLSHGLLLPAFSQQSEPLINATLKGVVLDSITNRPIEGVTIKLEGVTHQVKTDASGRFQFVTGQRLPLTFSTSFLGYKGRKITAREAQIQILLQPSVSDLDEVVVVGYGVQKRRNLTGAVAKIDAAEVNKIPVASFDAQLQGKLSGVQVSTNSGVPGESIFLRVRGTTSINSSSDPLYIIDGVFLNNTSLQNIGLGGRTSSPLTDINPADIESIEVLKDASATAIYGSRGANGVIIITTKKGSYGSRTKIDLNLQGGWAEANKSLLPKLATGPETATLANEWWINSGLDNPALKQTFANRPYRPVSEGGKGNPEDQPTYDRLGFLLRHGKLQDYNIGIQGGGDKSRFYIGAGYTGQEAFIKVIDFSRTNLKFNFDHQISSRVKIGLTNNFSRTYRNQARTGDGPQVSLFNSAVSSATNVPIFNTDGSINGTDNTYTLVDNYDVNTTSLRYVGSAFAEIDLLKGLKFKSSFSADYNLYDESQYWNSKTSIGIANNNQATSGISRNATWINEQTLTYQNTFGKHSLNAILGNTLQSNVLDYKYLEGNGFANDSFKQISSAANIIASDNWTKYTIASFFGRVGYSYADRYFAEATLRADGSSKFGANNRWGYFPAFSAGWRISQEAFLADQTWLNDLKIRASYGLTGNQAGISNFAARGLWSGNEKYADSYGKVLPSTGPFQLGNENLRWEKTAQADLGLDVALFKNRLSITVDLYHKYTSDLLLERPIVGSSGFSKYWANVGEISNKGYEVLINSLNVKTKDFAWNTSFNISGNKNKIEKLPTQITQYTRDWVILKEGYSLNSFWLYEQLSVDPQTGKAVFDGQLSDGSLPTSARKVFRNAYPKFYGGIGNTFTYKNFDLGVDFSFQYGNYAVNLNRYFRERNPSSGAVSQNVLNRWQQPGDITDVPRLTSEGLNYTIDANSRYLEDASFLKLRQLSFGYKLPKELVERAKLTAARIYFVGSNLFVWSKYTGDPESNVTSNPNAQGIGSFGTPPQPRTFQLGLNVTL</sequence>
<evidence type="ECO:0000256" key="8">
    <source>
        <dbReference type="PROSITE-ProRule" id="PRU01360"/>
    </source>
</evidence>
<dbReference type="EMBL" id="MCAQ01000028">
    <property type="protein sequence ID" value="RKF31840.1"/>
    <property type="molecule type" value="Genomic_DNA"/>
</dbReference>
<keyword evidence="5 9" id="KW-0798">TonB box</keyword>
<evidence type="ECO:0000256" key="9">
    <source>
        <dbReference type="RuleBase" id="RU003357"/>
    </source>
</evidence>
<feature type="domain" description="TonB-dependent receptor-like beta-barrel" evidence="10">
    <location>
        <begin position="404"/>
        <end position="895"/>
    </location>
</feature>
<keyword evidence="4 8" id="KW-0812">Transmembrane</keyword>
<proteinExistence type="inferred from homology"/>
<keyword evidence="7 8" id="KW-0998">Cell outer membrane</keyword>
<dbReference type="FunFam" id="2.170.130.10:FF:000008">
    <property type="entry name" value="SusC/RagA family TonB-linked outer membrane protein"/>
    <property type="match status" value="1"/>
</dbReference>
<keyword evidence="13" id="KW-1185">Reference proteome</keyword>
<comment type="subcellular location">
    <subcellularLocation>
        <location evidence="1 8">Cell outer membrane</location>
        <topology evidence="1 8">Multi-pass membrane protein</topology>
    </subcellularLocation>
</comment>
<dbReference type="InterPro" id="IPR000531">
    <property type="entry name" value="Beta-barrel_TonB"/>
</dbReference>
<dbReference type="SUPFAM" id="SSF56935">
    <property type="entry name" value="Porins"/>
    <property type="match status" value="1"/>
</dbReference>
<evidence type="ECO:0000256" key="3">
    <source>
        <dbReference type="ARBA" id="ARBA00022452"/>
    </source>
</evidence>
<dbReference type="NCBIfam" id="TIGR04056">
    <property type="entry name" value="OMP_RagA_SusC"/>
    <property type="match status" value="1"/>
</dbReference>
<dbReference type="Pfam" id="PF07715">
    <property type="entry name" value="Plug"/>
    <property type="match status" value="1"/>
</dbReference>
<accession>A0A420FFR9</accession>
<dbReference type="GO" id="GO:0009279">
    <property type="term" value="C:cell outer membrane"/>
    <property type="evidence" value="ECO:0007669"/>
    <property type="project" value="UniProtKB-SubCell"/>
</dbReference>
<protein>
    <submittedName>
        <fullName evidence="12">SusC/RagA family TonB-linked outer membrane protein</fullName>
    </submittedName>
</protein>
<dbReference type="Gene3D" id="2.170.130.10">
    <property type="entry name" value="TonB-dependent receptor, plug domain"/>
    <property type="match status" value="1"/>
</dbReference>
<evidence type="ECO:0000313" key="12">
    <source>
        <dbReference type="EMBL" id="RKF31840.1"/>
    </source>
</evidence>
<dbReference type="PROSITE" id="PS52016">
    <property type="entry name" value="TONB_DEPENDENT_REC_3"/>
    <property type="match status" value="1"/>
</dbReference>
<dbReference type="RefSeq" id="WP_120336074.1">
    <property type="nucleotide sequence ID" value="NZ_MCAQ01000028.1"/>
</dbReference>
<feature type="domain" description="TonB-dependent receptor plug" evidence="11">
    <location>
        <begin position="125"/>
        <end position="246"/>
    </location>
</feature>
<dbReference type="InterPro" id="IPR036942">
    <property type="entry name" value="Beta-barrel_TonB_sf"/>
</dbReference>
<evidence type="ECO:0000256" key="6">
    <source>
        <dbReference type="ARBA" id="ARBA00023136"/>
    </source>
</evidence>
<dbReference type="AlphaFoldDB" id="A0A420FFR9"/>
<dbReference type="SUPFAM" id="SSF49464">
    <property type="entry name" value="Carboxypeptidase regulatory domain-like"/>
    <property type="match status" value="1"/>
</dbReference>
<evidence type="ECO:0000256" key="7">
    <source>
        <dbReference type="ARBA" id="ARBA00023237"/>
    </source>
</evidence>
<evidence type="ECO:0000256" key="5">
    <source>
        <dbReference type="ARBA" id="ARBA00023077"/>
    </source>
</evidence>
<dbReference type="Proteomes" id="UP000286402">
    <property type="component" value="Unassembled WGS sequence"/>
</dbReference>
<dbReference type="InterPro" id="IPR037066">
    <property type="entry name" value="Plug_dom_sf"/>
</dbReference>
<organism evidence="12 13">
    <name type="scientific">Sphingobacterium siyangense</name>
    <dbReference type="NCBI Taxonomy" id="459529"/>
    <lineage>
        <taxon>Bacteria</taxon>
        <taxon>Pseudomonadati</taxon>
        <taxon>Bacteroidota</taxon>
        <taxon>Sphingobacteriia</taxon>
        <taxon>Sphingobacteriales</taxon>
        <taxon>Sphingobacteriaceae</taxon>
        <taxon>Sphingobacterium</taxon>
    </lineage>
</organism>
<name>A0A420FFR9_9SPHI</name>
<dbReference type="Pfam" id="PF13715">
    <property type="entry name" value="CarbopepD_reg_2"/>
    <property type="match status" value="1"/>
</dbReference>
<reference evidence="12 13" key="1">
    <citation type="submission" date="2016-07" db="EMBL/GenBank/DDBJ databases">
        <title>Genome analysis of Sphingobacterium siyangense T12B17.</title>
        <authorList>
            <person name="Xu D."/>
            <person name="Su Y."/>
            <person name="Zheng S."/>
        </authorList>
    </citation>
    <scope>NUCLEOTIDE SEQUENCE [LARGE SCALE GENOMIC DNA]</scope>
    <source>
        <strain evidence="12 13">T12B17</strain>
    </source>
</reference>
<keyword evidence="2 8" id="KW-0813">Transport</keyword>
<evidence type="ECO:0000256" key="1">
    <source>
        <dbReference type="ARBA" id="ARBA00004571"/>
    </source>
</evidence>
<evidence type="ECO:0000256" key="4">
    <source>
        <dbReference type="ARBA" id="ARBA00022692"/>
    </source>
</evidence>
<keyword evidence="6 8" id="KW-0472">Membrane</keyword>
<dbReference type="Gene3D" id="2.40.170.20">
    <property type="entry name" value="TonB-dependent receptor, beta-barrel domain"/>
    <property type="match status" value="1"/>
</dbReference>
<dbReference type="Gene3D" id="2.60.40.1120">
    <property type="entry name" value="Carboxypeptidase-like, regulatory domain"/>
    <property type="match status" value="1"/>
</dbReference>
<evidence type="ECO:0000259" key="11">
    <source>
        <dbReference type="Pfam" id="PF07715"/>
    </source>
</evidence>
<keyword evidence="3 8" id="KW-1134">Transmembrane beta strand</keyword>
<dbReference type="Pfam" id="PF00593">
    <property type="entry name" value="TonB_dep_Rec_b-barrel"/>
    <property type="match status" value="1"/>
</dbReference>
<evidence type="ECO:0000313" key="13">
    <source>
        <dbReference type="Proteomes" id="UP000286402"/>
    </source>
</evidence>
<dbReference type="InterPro" id="IPR012910">
    <property type="entry name" value="Plug_dom"/>
</dbReference>
<comment type="similarity">
    <text evidence="8 9">Belongs to the TonB-dependent receptor family.</text>
</comment>
<dbReference type="InterPro" id="IPR008969">
    <property type="entry name" value="CarboxyPept-like_regulatory"/>
</dbReference>
<dbReference type="InterPro" id="IPR023997">
    <property type="entry name" value="TonB-dep_OMP_SusC/RagA_CS"/>
</dbReference>
<dbReference type="NCBIfam" id="TIGR04057">
    <property type="entry name" value="SusC_RagA_signa"/>
    <property type="match status" value="1"/>
</dbReference>
<dbReference type="InterPro" id="IPR039426">
    <property type="entry name" value="TonB-dep_rcpt-like"/>
</dbReference>
<dbReference type="InterPro" id="IPR023996">
    <property type="entry name" value="TonB-dep_OMP_SusC/RagA"/>
</dbReference>
<evidence type="ECO:0000259" key="10">
    <source>
        <dbReference type="Pfam" id="PF00593"/>
    </source>
</evidence>